<dbReference type="Proteomes" id="UP001165041">
    <property type="component" value="Unassembled WGS sequence"/>
</dbReference>
<evidence type="ECO:0000259" key="1">
    <source>
        <dbReference type="Pfam" id="PF18723"/>
    </source>
</evidence>
<dbReference type="AlphaFoldDB" id="A0A9W6QJ88"/>
<evidence type="ECO:0000313" key="3">
    <source>
        <dbReference type="Proteomes" id="UP001165041"/>
    </source>
</evidence>
<dbReference type="Pfam" id="PF18723">
    <property type="entry name" value="HMUDK_hel"/>
    <property type="match status" value="1"/>
</dbReference>
<feature type="domain" description="5-hmdU DNA kinase helical" evidence="1">
    <location>
        <begin position="28"/>
        <end position="305"/>
    </location>
</feature>
<proteinExistence type="predicted"/>
<sequence>MLQDREDVRGAHSEPRAVRVAGRVLRPTAVFDTYWRFAAARQEVYQGRLEGRGAPWTQDPILSQHRFTNCFRAADRVSQMLIGEVSYRGSQAWEEVFFRTLLFKIFNKASTWRLLMQSLGEVRWDTYDYRLYDKVLSEAFEHGERLYSAAYIVPPPQLGEGRKHRNHLRLLELMMGGRAPERVLAAPTMRDAYEILLGFPAIGPFLAYQYLIDLNYAAQMPFSEMDFVVPGPGARDGIRKCFGRSADGIEAEVIRYMAESQDEHFHRLGLAFNGLKGRPLQLIDCQNLFCEVDKYARVAHPEIQGISGRSRIKQVYRSDAAPMTAWFPPKWGLNEAVPPATPPASR</sequence>
<comment type="caution">
    <text evidence="2">The sequence shown here is derived from an EMBL/GenBank/DDBJ whole genome shotgun (WGS) entry which is preliminary data.</text>
</comment>
<name>A0A9W6QJ88_9ACTN</name>
<reference evidence="2" key="1">
    <citation type="submission" date="2023-02" db="EMBL/GenBank/DDBJ databases">
        <title>Kitasatospora phosalacinea NBRC 14627.</title>
        <authorList>
            <person name="Ichikawa N."/>
            <person name="Sato H."/>
            <person name="Tonouchi N."/>
        </authorList>
    </citation>
    <scope>NUCLEOTIDE SEQUENCE</scope>
    <source>
        <strain evidence="2">NBRC 14627</strain>
    </source>
</reference>
<dbReference type="EMBL" id="BSSA01000067">
    <property type="protein sequence ID" value="GLW75462.1"/>
    <property type="molecule type" value="Genomic_DNA"/>
</dbReference>
<protein>
    <recommendedName>
        <fullName evidence="1">5-hmdU DNA kinase helical domain-containing protein</fullName>
    </recommendedName>
</protein>
<gene>
    <name evidence="2" type="ORF">Kpho02_77590</name>
</gene>
<accession>A0A9W6QJ88</accession>
<organism evidence="2 3">
    <name type="scientific">Kitasatospora phosalacinea</name>
    <dbReference type="NCBI Taxonomy" id="2065"/>
    <lineage>
        <taxon>Bacteria</taxon>
        <taxon>Bacillati</taxon>
        <taxon>Actinomycetota</taxon>
        <taxon>Actinomycetes</taxon>
        <taxon>Kitasatosporales</taxon>
        <taxon>Streptomycetaceae</taxon>
        <taxon>Kitasatospora</taxon>
    </lineage>
</organism>
<evidence type="ECO:0000313" key="2">
    <source>
        <dbReference type="EMBL" id="GLW75462.1"/>
    </source>
</evidence>
<dbReference type="InterPro" id="IPR040684">
    <property type="entry name" value="HMUDK_hel"/>
</dbReference>